<comment type="similarity">
    <text evidence="1">Belongs to the thioesterase family.</text>
</comment>
<keyword evidence="3" id="KW-0378">Hydrolase</keyword>
<organism evidence="3 4">
    <name type="scientific">Streptomyces genisteinicus</name>
    <dbReference type="NCBI Taxonomy" id="2768068"/>
    <lineage>
        <taxon>Bacteria</taxon>
        <taxon>Bacillati</taxon>
        <taxon>Actinomycetota</taxon>
        <taxon>Actinomycetes</taxon>
        <taxon>Kitasatosporales</taxon>
        <taxon>Streptomycetaceae</taxon>
        <taxon>Streptomyces</taxon>
    </lineage>
</organism>
<sequence length="235" mass="24949">MSPQTPGVVVFPGAGSFGTELRPLLRELEPSASLVRYPGRFGAESGRAAGSFGDAVRSCVRQTTRLQPARPLLVGHSFGAYVAYAAATELERLGTEISALVVVGATAPPLLTVPDAAAHDRSDTEAYLRRIDAGLVEGRSGEWREILLDTVMHDLRLLKEFTASAPAYGRLRCPVFAARGEEDPLTCHGGMAAWAASTTGDCTVEVFPGGHSDLLTSPGFASWLREVRGRRALTG</sequence>
<dbReference type="GO" id="GO:0008610">
    <property type="term" value="P:lipid biosynthetic process"/>
    <property type="evidence" value="ECO:0007669"/>
    <property type="project" value="TreeGrafter"/>
</dbReference>
<dbReference type="InterPro" id="IPR012223">
    <property type="entry name" value="TEII"/>
</dbReference>
<dbReference type="RefSeq" id="WP_187743704.1">
    <property type="nucleotide sequence ID" value="NZ_CP060825.1"/>
</dbReference>
<dbReference type="GO" id="GO:0016787">
    <property type="term" value="F:hydrolase activity"/>
    <property type="evidence" value="ECO:0007669"/>
    <property type="project" value="UniProtKB-KW"/>
</dbReference>
<evidence type="ECO:0000259" key="2">
    <source>
        <dbReference type="Pfam" id="PF00975"/>
    </source>
</evidence>
<evidence type="ECO:0000256" key="1">
    <source>
        <dbReference type="ARBA" id="ARBA00007169"/>
    </source>
</evidence>
<dbReference type="AlphaFoldDB" id="A0A7H0I1I2"/>
<dbReference type="InterPro" id="IPR029058">
    <property type="entry name" value="AB_hydrolase_fold"/>
</dbReference>
<keyword evidence="4" id="KW-1185">Reference proteome</keyword>
<dbReference type="SUPFAM" id="SSF53474">
    <property type="entry name" value="alpha/beta-Hydrolases"/>
    <property type="match status" value="1"/>
</dbReference>
<proteinExistence type="inferred from homology"/>
<dbReference type="EMBL" id="CP060825">
    <property type="protein sequence ID" value="QNP66648.1"/>
    <property type="molecule type" value="Genomic_DNA"/>
</dbReference>
<protein>
    <submittedName>
        <fullName evidence="3">Alpha/beta fold hydrolase</fullName>
    </submittedName>
</protein>
<accession>A0A7H0I1I2</accession>
<gene>
    <name evidence="3" type="ORF">IAG43_29505</name>
</gene>
<dbReference type="Proteomes" id="UP000516230">
    <property type="component" value="Chromosome"/>
</dbReference>
<dbReference type="KEGG" id="sgj:IAG43_29505"/>
<dbReference type="Gene3D" id="3.40.50.1820">
    <property type="entry name" value="alpha/beta hydrolase"/>
    <property type="match status" value="1"/>
</dbReference>
<name>A0A7H0I1I2_9ACTN</name>
<evidence type="ECO:0000313" key="4">
    <source>
        <dbReference type="Proteomes" id="UP000516230"/>
    </source>
</evidence>
<dbReference type="PANTHER" id="PTHR11487">
    <property type="entry name" value="THIOESTERASE"/>
    <property type="match status" value="1"/>
</dbReference>
<dbReference type="PANTHER" id="PTHR11487:SF0">
    <property type="entry name" value="S-ACYL FATTY ACID SYNTHASE THIOESTERASE, MEDIUM CHAIN"/>
    <property type="match status" value="1"/>
</dbReference>
<feature type="domain" description="Thioesterase" evidence="2">
    <location>
        <begin position="8"/>
        <end position="216"/>
    </location>
</feature>
<reference evidence="3 4" key="1">
    <citation type="submission" date="2020-08" db="EMBL/GenBank/DDBJ databases">
        <title>A novel species.</title>
        <authorList>
            <person name="Gao J."/>
        </authorList>
    </citation>
    <scope>NUCLEOTIDE SEQUENCE [LARGE SCALE GENOMIC DNA]</scope>
    <source>
        <strain evidence="3 4">CRPJ-33</strain>
    </source>
</reference>
<evidence type="ECO:0000313" key="3">
    <source>
        <dbReference type="EMBL" id="QNP66648.1"/>
    </source>
</evidence>
<dbReference type="InterPro" id="IPR001031">
    <property type="entry name" value="Thioesterase"/>
</dbReference>
<dbReference type="Pfam" id="PF00975">
    <property type="entry name" value="Thioesterase"/>
    <property type="match status" value="1"/>
</dbReference>